<reference evidence="3" key="1">
    <citation type="submission" date="2015-08" db="EMBL/GenBank/DDBJ databases">
        <authorList>
            <person name="Kim K.M."/>
        </authorList>
    </citation>
    <scope>NUCLEOTIDE SEQUENCE [LARGE SCALE GENOMIC DNA]</scope>
    <source>
        <strain evidence="3">KCTC 23892</strain>
    </source>
</reference>
<dbReference type="OrthoDB" id="9811177at2"/>
<name>A0A1B3B9Y9_9GAMM</name>
<gene>
    <name evidence="2" type="ORF">KS2013_895</name>
</gene>
<feature type="domain" description="YgjP-like metallopeptidase" evidence="1">
    <location>
        <begin position="19"/>
        <end position="223"/>
    </location>
</feature>
<dbReference type="CDD" id="cd07344">
    <property type="entry name" value="M48_yhfN_like"/>
    <property type="match status" value="1"/>
</dbReference>
<dbReference type="EMBL" id="CP012418">
    <property type="protein sequence ID" value="AOE49617.1"/>
    <property type="molecule type" value="Genomic_DNA"/>
</dbReference>
<dbReference type="AlphaFoldDB" id="A0A1B3B9Y9"/>
<dbReference type="Proteomes" id="UP000094147">
    <property type="component" value="Chromosome"/>
</dbReference>
<sequence>MISETSPAFDYEVIRSNRRTLSIEVHHQKVKVRAPQGAPDDWIEGFVYQKAKWIARKLLEQADKQADRLKLQTGEIISFIGKTHRLVIEKGANRISLDNDKLVITNREPTYETVKKQLDRWLLSQAKEWLPERVEKIAARLGFSSKLKGVRFRKTKTQWGHCTRQGIVQLNQLILLTPMYVIEYLIIHELTHLKHLNHSKRFWKQVELNCPDYLRAEDWLKQHGHSVWY</sequence>
<dbReference type="RefSeq" id="WP_068990353.1">
    <property type="nucleotide sequence ID" value="NZ_CP012418.1"/>
</dbReference>
<dbReference type="KEGG" id="ksd:KS2013_895"/>
<dbReference type="Pfam" id="PF01863">
    <property type="entry name" value="YgjP-like"/>
    <property type="match status" value="1"/>
</dbReference>
<keyword evidence="3" id="KW-1185">Reference proteome</keyword>
<evidence type="ECO:0000259" key="1">
    <source>
        <dbReference type="Pfam" id="PF01863"/>
    </source>
</evidence>
<evidence type="ECO:0000313" key="2">
    <source>
        <dbReference type="EMBL" id="AOE49617.1"/>
    </source>
</evidence>
<proteinExistence type="predicted"/>
<dbReference type="STRING" id="1144748.KS2013_895"/>
<evidence type="ECO:0000313" key="3">
    <source>
        <dbReference type="Proteomes" id="UP000094147"/>
    </source>
</evidence>
<accession>A0A1B3B9Y9</accession>
<dbReference type="PANTHER" id="PTHR30399:SF1">
    <property type="entry name" value="UTP PYROPHOSPHATASE"/>
    <property type="match status" value="1"/>
</dbReference>
<dbReference type="PANTHER" id="PTHR30399">
    <property type="entry name" value="UNCHARACTERIZED PROTEIN YGJP"/>
    <property type="match status" value="1"/>
</dbReference>
<organism evidence="2 3">
    <name type="scientific">Kangiella sediminilitoris</name>
    <dbReference type="NCBI Taxonomy" id="1144748"/>
    <lineage>
        <taxon>Bacteria</taxon>
        <taxon>Pseudomonadati</taxon>
        <taxon>Pseudomonadota</taxon>
        <taxon>Gammaproteobacteria</taxon>
        <taxon>Kangiellales</taxon>
        <taxon>Kangiellaceae</taxon>
        <taxon>Kangiella</taxon>
    </lineage>
</organism>
<dbReference type="Gene3D" id="3.30.2010.10">
    <property type="entry name" value="Metalloproteases ('zincins'), catalytic domain"/>
    <property type="match status" value="1"/>
</dbReference>
<dbReference type="InterPro" id="IPR002725">
    <property type="entry name" value="YgjP-like_metallopeptidase"/>
</dbReference>
<protein>
    <recommendedName>
        <fullName evidence="1">YgjP-like metallopeptidase domain-containing protein</fullName>
    </recommendedName>
</protein>
<dbReference type="InterPro" id="IPR053136">
    <property type="entry name" value="UTP_pyrophosphatase-like"/>
</dbReference>